<name>A0AAN7C8A5_9PEZI</name>
<organism evidence="9 10">
    <name type="scientific">Achaetomium macrosporum</name>
    <dbReference type="NCBI Taxonomy" id="79813"/>
    <lineage>
        <taxon>Eukaryota</taxon>
        <taxon>Fungi</taxon>
        <taxon>Dikarya</taxon>
        <taxon>Ascomycota</taxon>
        <taxon>Pezizomycotina</taxon>
        <taxon>Sordariomycetes</taxon>
        <taxon>Sordariomycetidae</taxon>
        <taxon>Sordariales</taxon>
        <taxon>Chaetomiaceae</taxon>
        <taxon>Achaetomium</taxon>
    </lineage>
</organism>
<keyword evidence="3 7" id="KW-1133">Transmembrane helix</keyword>
<proteinExistence type="inferred from homology"/>
<feature type="compositionally biased region" description="Basic and acidic residues" evidence="6">
    <location>
        <begin position="270"/>
        <end position="280"/>
    </location>
</feature>
<dbReference type="AlphaFoldDB" id="A0AAN7C8A5"/>
<dbReference type="InterPro" id="IPR049326">
    <property type="entry name" value="Rhodopsin_dom_fungi"/>
</dbReference>
<reference evidence="9" key="1">
    <citation type="journal article" date="2023" name="Mol. Phylogenet. Evol.">
        <title>Genome-scale phylogeny and comparative genomics of the fungal order Sordariales.</title>
        <authorList>
            <person name="Hensen N."/>
            <person name="Bonometti L."/>
            <person name="Westerberg I."/>
            <person name="Brannstrom I.O."/>
            <person name="Guillou S."/>
            <person name="Cros-Aarteil S."/>
            <person name="Calhoun S."/>
            <person name="Haridas S."/>
            <person name="Kuo A."/>
            <person name="Mondo S."/>
            <person name="Pangilinan J."/>
            <person name="Riley R."/>
            <person name="LaButti K."/>
            <person name="Andreopoulos B."/>
            <person name="Lipzen A."/>
            <person name="Chen C."/>
            <person name="Yan M."/>
            <person name="Daum C."/>
            <person name="Ng V."/>
            <person name="Clum A."/>
            <person name="Steindorff A."/>
            <person name="Ohm R.A."/>
            <person name="Martin F."/>
            <person name="Silar P."/>
            <person name="Natvig D.O."/>
            <person name="Lalanne C."/>
            <person name="Gautier V."/>
            <person name="Ament-Velasquez S.L."/>
            <person name="Kruys A."/>
            <person name="Hutchinson M.I."/>
            <person name="Powell A.J."/>
            <person name="Barry K."/>
            <person name="Miller A.N."/>
            <person name="Grigoriev I.V."/>
            <person name="Debuchy R."/>
            <person name="Gladieux P."/>
            <person name="Hiltunen Thoren M."/>
            <person name="Johannesson H."/>
        </authorList>
    </citation>
    <scope>NUCLEOTIDE SEQUENCE</scope>
    <source>
        <strain evidence="9">CBS 532.94</strain>
    </source>
</reference>
<gene>
    <name evidence="9" type="ORF">C8A03DRAFT_44871</name>
</gene>
<dbReference type="Proteomes" id="UP001303760">
    <property type="component" value="Unassembled WGS sequence"/>
</dbReference>
<comment type="caution">
    <text evidence="9">The sequence shown here is derived from an EMBL/GenBank/DDBJ whole genome shotgun (WGS) entry which is preliminary data.</text>
</comment>
<evidence type="ECO:0000313" key="10">
    <source>
        <dbReference type="Proteomes" id="UP001303760"/>
    </source>
</evidence>
<feature type="transmembrane region" description="Helical" evidence="7">
    <location>
        <begin position="159"/>
        <end position="186"/>
    </location>
</feature>
<evidence type="ECO:0000256" key="3">
    <source>
        <dbReference type="ARBA" id="ARBA00022989"/>
    </source>
</evidence>
<keyword evidence="10" id="KW-1185">Reference proteome</keyword>
<dbReference type="InterPro" id="IPR052337">
    <property type="entry name" value="SAT4-like"/>
</dbReference>
<feature type="transmembrane region" description="Helical" evidence="7">
    <location>
        <begin position="6"/>
        <end position="30"/>
    </location>
</feature>
<evidence type="ECO:0000259" key="8">
    <source>
        <dbReference type="Pfam" id="PF20684"/>
    </source>
</evidence>
<feature type="domain" description="Rhodopsin" evidence="8">
    <location>
        <begin position="24"/>
        <end position="260"/>
    </location>
</feature>
<feature type="region of interest" description="Disordered" evidence="6">
    <location>
        <begin position="355"/>
        <end position="388"/>
    </location>
</feature>
<feature type="transmembrane region" description="Helical" evidence="7">
    <location>
        <begin position="236"/>
        <end position="256"/>
    </location>
</feature>
<reference evidence="9" key="2">
    <citation type="submission" date="2023-05" db="EMBL/GenBank/DDBJ databases">
        <authorList>
            <consortium name="Lawrence Berkeley National Laboratory"/>
            <person name="Steindorff A."/>
            <person name="Hensen N."/>
            <person name="Bonometti L."/>
            <person name="Westerberg I."/>
            <person name="Brannstrom I.O."/>
            <person name="Guillou S."/>
            <person name="Cros-Aarteil S."/>
            <person name="Calhoun S."/>
            <person name="Haridas S."/>
            <person name="Kuo A."/>
            <person name="Mondo S."/>
            <person name="Pangilinan J."/>
            <person name="Riley R."/>
            <person name="Labutti K."/>
            <person name="Andreopoulos B."/>
            <person name="Lipzen A."/>
            <person name="Chen C."/>
            <person name="Yanf M."/>
            <person name="Daum C."/>
            <person name="Ng V."/>
            <person name="Clum A."/>
            <person name="Ohm R."/>
            <person name="Martin F."/>
            <person name="Silar P."/>
            <person name="Natvig D."/>
            <person name="Lalanne C."/>
            <person name="Gautier V."/>
            <person name="Ament-Velasquez S.L."/>
            <person name="Kruys A."/>
            <person name="Hutchinson M.I."/>
            <person name="Powell A.J."/>
            <person name="Barry K."/>
            <person name="Miller A.N."/>
            <person name="Grigoriev I.V."/>
            <person name="Debuchy R."/>
            <person name="Gladieux P."/>
            <person name="Thoren M.H."/>
            <person name="Johannesson H."/>
        </authorList>
    </citation>
    <scope>NUCLEOTIDE SEQUENCE</scope>
    <source>
        <strain evidence="9">CBS 532.94</strain>
    </source>
</reference>
<dbReference type="GO" id="GO:0016020">
    <property type="term" value="C:membrane"/>
    <property type="evidence" value="ECO:0007669"/>
    <property type="project" value="UniProtKB-SubCell"/>
</dbReference>
<feature type="transmembrane region" description="Helical" evidence="7">
    <location>
        <begin position="198"/>
        <end position="224"/>
    </location>
</feature>
<evidence type="ECO:0000256" key="2">
    <source>
        <dbReference type="ARBA" id="ARBA00022692"/>
    </source>
</evidence>
<evidence type="ECO:0000256" key="7">
    <source>
        <dbReference type="SAM" id="Phobius"/>
    </source>
</evidence>
<dbReference type="Pfam" id="PF20684">
    <property type="entry name" value="Fung_rhodopsin"/>
    <property type="match status" value="1"/>
</dbReference>
<evidence type="ECO:0000256" key="5">
    <source>
        <dbReference type="ARBA" id="ARBA00038359"/>
    </source>
</evidence>
<comment type="subcellular location">
    <subcellularLocation>
        <location evidence="1">Membrane</location>
        <topology evidence="1">Multi-pass membrane protein</topology>
    </subcellularLocation>
</comment>
<dbReference type="PANTHER" id="PTHR33048:SF93">
    <property type="entry name" value="INTEGRAL MEMBRANE PROTEIN"/>
    <property type="match status" value="1"/>
</dbReference>
<evidence type="ECO:0000256" key="1">
    <source>
        <dbReference type="ARBA" id="ARBA00004141"/>
    </source>
</evidence>
<feature type="transmembrane region" description="Helical" evidence="7">
    <location>
        <begin position="80"/>
        <end position="98"/>
    </location>
</feature>
<evidence type="ECO:0000313" key="9">
    <source>
        <dbReference type="EMBL" id="KAK4237261.1"/>
    </source>
</evidence>
<feature type="transmembrane region" description="Helical" evidence="7">
    <location>
        <begin position="119"/>
        <end position="139"/>
    </location>
</feature>
<feature type="transmembrane region" description="Helical" evidence="7">
    <location>
        <begin position="42"/>
        <end position="60"/>
    </location>
</feature>
<feature type="region of interest" description="Disordered" evidence="6">
    <location>
        <begin position="270"/>
        <end position="339"/>
    </location>
</feature>
<dbReference type="EMBL" id="MU860147">
    <property type="protein sequence ID" value="KAK4237261.1"/>
    <property type="molecule type" value="Genomic_DNA"/>
</dbReference>
<keyword evidence="2 7" id="KW-0812">Transmembrane</keyword>
<keyword evidence="4 7" id="KW-0472">Membrane</keyword>
<dbReference type="PANTHER" id="PTHR33048">
    <property type="entry name" value="PTH11-LIKE INTEGRAL MEMBRANE PROTEIN (AFU_ORTHOLOGUE AFUA_5G11245)"/>
    <property type="match status" value="1"/>
</dbReference>
<evidence type="ECO:0000256" key="4">
    <source>
        <dbReference type="ARBA" id="ARBA00023136"/>
    </source>
</evidence>
<feature type="compositionally biased region" description="Basic and acidic residues" evidence="6">
    <location>
        <begin position="366"/>
        <end position="380"/>
    </location>
</feature>
<sequence length="388" mass="43007">MRRGHAVVAAMWAMTALSLSLLALRLYTRLRIVRFIGAEDHLYFWTGILLLGFTACIQVSVHYGLGRSFCTLTLDDSSNAIFWTYVANTFAVTGNAMAKLSMGSFLLRVVQARAQKAALWSLIFVTAATSTALVVMLWNQTTPIKTSWDPLRTPGTWNIQIQPMSVGLGVWSSICDLFFAIFPWLFIWPLHMSRREKIVLASGMSLGVLAGGCGIARTAVLARLDIMDYTLNFAGYFAWAGAEIAVAMVCLAIPTLRPLYLRARGRSVGYERQRSPRPDEPESFEFTLCEPKPPAAQGAPSQDTLIVRPSSDEMTSPSDQIPLPRPAATHTMGHTDQKSASGAFWLSDEQIHRHVWRPPGAGNSEARIRTEHVTVNEEPRNPNWPLKT</sequence>
<accession>A0AAN7C8A5</accession>
<comment type="similarity">
    <text evidence="5">Belongs to the SAT4 family.</text>
</comment>
<protein>
    <recommendedName>
        <fullName evidence="8">Rhodopsin domain-containing protein</fullName>
    </recommendedName>
</protein>
<evidence type="ECO:0000256" key="6">
    <source>
        <dbReference type="SAM" id="MobiDB-lite"/>
    </source>
</evidence>